<evidence type="ECO:0000313" key="4">
    <source>
        <dbReference type="Proteomes" id="UP000283269"/>
    </source>
</evidence>
<dbReference type="PANTHER" id="PTHR10039:SF14">
    <property type="entry name" value="NACHT DOMAIN-CONTAINING PROTEIN"/>
    <property type="match status" value="1"/>
</dbReference>
<feature type="domain" description="Nephrocystin 3-like N-terminal" evidence="2">
    <location>
        <begin position="66"/>
        <end position="231"/>
    </location>
</feature>
<reference evidence="3 4" key="1">
    <citation type="journal article" date="2018" name="Evol. Lett.">
        <title>Horizontal gene cluster transfer increased hallucinogenic mushroom diversity.</title>
        <authorList>
            <person name="Reynolds H.T."/>
            <person name="Vijayakumar V."/>
            <person name="Gluck-Thaler E."/>
            <person name="Korotkin H.B."/>
            <person name="Matheny P.B."/>
            <person name="Slot J.C."/>
        </authorList>
    </citation>
    <scope>NUCLEOTIDE SEQUENCE [LARGE SCALE GENOMIC DNA]</scope>
    <source>
        <strain evidence="3 4">2631</strain>
    </source>
</reference>
<accession>A0A409XEZ4</accession>
<dbReference type="InterPro" id="IPR027417">
    <property type="entry name" value="P-loop_NTPase"/>
</dbReference>
<dbReference type="InParanoid" id="A0A409XEZ4"/>
<dbReference type="Proteomes" id="UP000283269">
    <property type="component" value="Unassembled WGS sequence"/>
</dbReference>
<dbReference type="STRING" id="93625.A0A409XEZ4"/>
<proteinExistence type="predicted"/>
<dbReference type="AlphaFoldDB" id="A0A409XEZ4"/>
<organism evidence="3 4">
    <name type="scientific">Psilocybe cyanescens</name>
    <dbReference type="NCBI Taxonomy" id="93625"/>
    <lineage>
        <taxon>Eukaryota</taxon>
        <taxon>Fungi</taxon>
        <taxon>Dikarya</taxon>
        <taxon>Basidiomycota</taxon>
        <taxon>Agaricomycotina</taxon>
        <taxon>Agaricomycetes</taxon>
        <taxon>Agaricomycetidae</taxon>
        <taxon>Agaricales</taxon>
        <taxon>Agaricineae</taxon>
        <taxon>Strophariaceae</taxon>
        <taxon>Psilocybe</taxon>
    </lineage>
</organism>
<dbReference type="InterPro" id="IPR056884">
    <property type="entry name" value="NPHP3-like_N"/>
</dbReference>
<dbReference type="SUPFAM" id="SSF52540">
    <property type="entry name" value="P-loop containing nucleoside triphosphate hydrolases"/>
    <property type="match status" value="1"/>
</dbReference>
<name>A0A409XEZ4_PSICY</name>
<sequence length="737" mass="83861">MFENSRNIRINGGNFATYVSTIQAEGQKGMEILQDNIAPGAFHNSDESCDPPKCHPRTRQAILAKIMAWIQTPDVERLTFFMWLHGPAGSGKSAIAHTIAEMCYEAGLLAASFFFSRNATGRNDKTRFVATLTYQLALSIPEMRKAVFTALETDPMLVTRSLEAQLLALIVQPFKTAIGDSRIAPSHSPLLIIVDGLDECQDPRSQTNILTALSTLLQRHSLPFYFLIASRPEYHIRRAFDGVNFSSSTAHIVLDNNYRPDEDIKLFFEEKLTELKREHPAGSHLPVYWPYGQDGRDVVQLVQRSSGQFIYASTVIKYVCSHRHWPPERLEIVFGVPHGEDDSSPFSDLDAFYHHILTAAFITENKKIWDIIILLVLRPLGRQKQTKRLIELFWGYRPGEVDMLLSDLHSVIDVPPRDDDQGEPRISHASLSDFLLNRERSGKFYIDKRDAYTKLALRSVHHLRSAQSLRSLGEELLMSVFYESCLRAKETPELLEQLYLVDPSPIFNDYRAPELVCWLAKHHHPSYKTDLMQHHKTPFHESLRRRLLDLPEVSTMRSLLAAMSLPQFLPPILDILLILEDGLPGPQGNDPDEFFGRLHHIRTYVREFTDSSLSDHPEYCILYSQFLRDSAVAEHFFVNKADYSSLAQSVWEFIRRRSHLSNSHPLPGDYYRFGKVALDLLPILLANSLRASNAHELVSCLKDTPPQPWGSETDPLCTEKFKAGEAISNYLEAVGSL</sequence>
<dbReference type="PANTHER" id="PTHR10039">
    <property type="entry name" value="AMELOGENIN"/>
    <property type="match status" value="1"/>
</dbReference>
<keyword evidence="1" id="KW-0677">Repeat</keyword>
<dbReference type="Gene3D" id="3.40.50.300">
    <property type="entry name" value="P-loop containing nucleotide triphosphate hydrolases"/>
    <property type="match status" value="1"/>
</dbReference>
<dbReference type="EMBL" id="NHYD01001903">
    <property type="protein sequence ID" value="PPQ89342.1"/>
    <property type="molecule type" value="Genomic_DNA"/>
</dbReference>
<dbReference type="OrthoDB" id="4760524at2759"/>
<keyword evidence="4" id="KW-1185">Reference proteome</keyword>
<evidence type="ECO:0000313" key="3">
    <source>
        <dbReference type="EMBL" id="PPQ89342.1"/>
    </source>
</evidence>
<evidence type="ECO:0000259" key="2">
    <source>
        <dbReference type="Pfam" id="PF24883"/>
    </source>
</evidence>
<dbReference type="Pfam" id="PF24883">
    <property type="entry name" value="NPHP3_N"/>
    <property type="match status" value="1"/>
</dbReference>
<comment type="caution">
    <text evidence="3">The sequence shown here is derived from an EMBL/GenBank/DDBJ whole genome shotgun (WGS) entry which is preliminary data.</text>
</comment>
<protein>
    <recommendedName>
        <fullName evidence="2">Nephrocystin 3-like N-terminal domain-containing protein</fullName>
    </recommendedName>
</protein>
<evidence type="ECO:0000256" key="1">
    <source>
        <dbReference type="ARBA" id="ARBA00022737"/>
    </source>
</evidence>
<gene>
    <name evidence="3" type="ORF">CVT25_003179</name>
</gene>